<dbReference type="SUPFAM" id="SSF53067">
    <property type="entry name" value="Actin-like ATPase domain"/>
    <property type="match status" value="1"/>
</dbReference>
<protein>
    <submittedName>
        <fullName evidence="2">Uncharacterized protein</fullName>
    </submittedName>
</protein>
<dbReference type="AlphaFoldDB" id="A0A914YH33"/>
<dbReference type="Gene3D" id="3.30.420.40">
    <property type="match status" value="1"/>
</dbReference>
<accession>A0A914YH33</accession>
<reference evidence="2" key="1">
    <citation type="submission" date="2022-11" db="UniProtKB">
        <authorList>
            <consortium name="WormBaseParasite"/>
        </authorList>
    </citation>
    <scope>IDENTIFICATION</scope>
</reference>
<dbReference type="WBParaSite" id="PSU_v2.g18096.t1">
    <property type="protein sequence ID" value="PSU_v2.g18096.t1"/>
    <property type="gene ID" value="PSU_v2.g18096"/>
</dbReference>
<dbReference type="InterPro" id="IPR043129">
    <property type="entry name" value="ATPase_NBD"/>
</dbReference>
<evidence type="ECO:0000313" key="2">
    <source>
        <dbReference type="WBParaSite" id="PSU_v2.g18096.t1"/>
    </source>
</evidence>
<organism evidence="1 2">
    <name type="scientific">Panagrolaimus superbus</name>
    <dbReference type="NCBI Taxonomy" id="310955"/>
    <lineage>
        <taxon>Eukaryota</taxon>
        <taxon>Metazoa</taxon>
        <taxon>Ecdysozoa</taxon>
        <taxon>Nematoda</taxon>
        <taxon>Chromadorea</taxon>
        <taxon>Rhabditida</taxon>
        <taxon>Tylenchina</taxon>
        <taxon>Panagrolaimomorpha</taxon>
        <taxon>Panagrolaimoidea</taxon>
        <taxon>Panagrolaimidae</taxon>
        <taxon>Panagrolaimus</taxon>
    </lineage>
</organism>
<keyword evidence="1" id="KW-1185">Reference proteome</keyword>
<sequence length="134" mass="15224">MANGTAEFGEKAKEIYKKYPSLVVYDILNIVGKALYEIKIDPNWGFKLSEDDGVIFFEIKSPTGPKLLSEQLLIAAFFKVMKIRVEEYFNNGTEITQINLKTDFKISVPQKHIFFEAGLKCGIEILSFDSIETC</sequence>
<proteinExistence type="predicted"/>
<evidence type="ECO:0000313" key="1">
    <source>
        <dbReference type="Proteomes" id="UP000887577"/>
    </source>
</evidence>
<dbReference type="Proteomes" id="UP000887577">
    <property type="component" value="Unplaced"/>
</dbReference>
<name>A0A914YH33_9BILA</name>